<organism evidence="3 4">
    <name type="scientific">Pseudoxanthomonas winnipegensis</name>
    <dbReference type="NCBI Taxonomy" id="2480810"/>
    <lineage>
        <taxon>Bacteria</taxon>
        <taxon>Pseudomonadati</taxon>
        <taxon>Pseudomonadota</taxon>
        <taxon>Gammaproteobacteria</taxon>
        <taxon>Lysobacterales</taxon>
        <taxon>Lysobacteraceae</taxon>
        <taxon>Pseudoxanthomonas</taxon>
    </lineage>
</organism>
<evidence type="ECO:0000256" key="1">
    <source>
        <dbReference type="ARBA" id="ARBA00007435"/>
    </source>
</evidence>
<dbReference type="RefSeq" id="WP_130515350.1">
    <property type="nucleotide sequence ID" value="NZ_SHMA01000001.1"/>
</dbReference>
<evidence type="ECO:0000259" key="2">
    <source>
        <dbReference type="PROSITE" id="PS50164"/>
    </source>
</evidence>
<evidence type="ECO:0000313" key="3">
    <source>
        <dbReference type="EMBL" id="TAA33134.1"/>
    </source>
</evidence>
<dbReference type="Proteomes" id="UP000291286">
    <property type="component" value="Unassembled WGS sequence"/>
</dbReference>
<dbReference type="Gene3D" id="3.40.1440.10">
    <property type="entry name" value="GIY-YIG endonuclease"/>
    <property type="match status" value="1"/>
</dbReference>
<dbReference type="Pfam" id="PF01541">
    <property type="entry name" value="GIY-YIG"/>
    <property type="match status" value="1"/>
</dbReference>
<dbReference type="PANTHER" id="PTHR34477">
    <property type="entry name" value="UPF0213 PROTEIN YHBQ"/>
    <property type="match status" value="1"/>
</dbReference>
<accession>A0A4Q8LPH2</accession>
<comment type="caution">
    <text evidence="3">The sequence shown here is derived from an EMBL/GenBank/DDBJ whole genome shotgun (WGS) entry which is preliminary data.</text>
</comment>
<dbReference type="InterPro" id="IPR050190">
    <property type="entry name" value="UPF0213_domain"/>
</dbReference>
<dbReference type="SUPFAM" id="SSF82771">
    <property type="entry name" value="GIY-YIG endonuclease"/>
    <property type="match status" value="1"/>
</dbReference>
<protein>
    <submittedName>
        <fullName evidence="3">GIY-YIG nuclease family protein</fullName>
    </submittedName>
</protein>
<evidence type="ECO:0000313" key="4">
    <source>
        <dbReference type="Proteomes" id="UP000291286"/>
    </source>
</evidence>
<proteinExistence type="inferred from homology"/>
<sequence>MTRDPCVYLLASDRNGTLYVGVTSNLVGRTWQHRTHAAPGFTDRYAITRLVWYEQHDTMESAILREKRIKKWRRAWKVQLVDAFNPSWRDLWPDIVGAVPKADVHGFPRSRE</sequence>
<feature type="domain" description="GIY-YIG" evidence="2">
    <location>
        <begin position="3"/>
        <end position="79"/>
    </location>
</feature>
<dbReference type="AlphaFoldDB" id="A0A4Q8LPH2"/>
<name>A0A4Q8LPH2_9GAMM</name>
<gene>
    <name evidence="3" type="ORF">EA661_02360</name>
</gene>
<dbReference type="InterPro" id="IPR000305">
    <property type="entry name" value="GIY-YIG_endonuc"/>
</dbReference>
<dbReference type="PROSITE" id="PS50164">
    <property type="entry name" value="GIY_YIG"/>
    <property type="match status" value="1"/>
</dbReference>
<dbReference type="PANTHER" id="PTHR34477:SF5">
    <property type="entry name" value="BSL5627 PROTEIN"/>
    <property type="match status" value="1"/>
</dbReference>
<comment type="similarity">
    <text evidence="1">Belongs to the UPF0213 family.</text>
</comment>
<dbReference type="CDD" id="cd10448">
    <property type="entry name" value="GIY-YIG_unchar_3"/>
    <property type="match status" value="1"/>
</dbReference>
<dbReference type="EMBL" id="SHMB01000001">
    <property type="protein sequence ID" value="TAA33134.1"/>
    <property type="molecule type" value="Genomic_DNA"/>
</dbReference>
<dbReference type="InterPro" id="IPR035901">
    <property type="entry name" value="GIY-YIG_endonuc_sf"/>
</dbReference>
<reference evidence="3 4" key="1">
    <citation type="submission" date="2019-02" db="EMBL/GenBank/DDBJ databases">
        <title>WGS of Pseudoxanthomonas species novum from clinical isolates.</title>
        <authorList>
            <person name="Bernier A.-M."/>
            <person name="Bernard K."/>
            <person name="Vachon A."/>
        </authorList>
    </citation>
    <scope>NUCLEOTIDE SEQUENCE [LARGE SCALE GENOMIC DNA]</scope>
    <source>
        <strain evidence="3 4">NML171202</strain>
    </source>
</reference>
<dbReference type="SMART" id="SM00465">
    <property type="entry name" value="GIYc"/>
    <property type="match status" value="1"/>
</dbReference>